<accession>A0A1D8CWE6</accession>
<evidence type="ECO:0000313" key="1">
    <source>
        <dbReference type="EMBL" id="AOS83206.1"/>
    </source>
</evidence>
<sequence length="385" mass="43958">MMQLKGTATISEDNKIFKVYVSFDLETGRCLISEQDAELSDGFFSFWLATKNTILLRDIVIKHRNHNFIAKELGPFQLYSINQAVYSEDNGIRNSHLAAFLGIEAYSKEIDEIELKPLHSRILFQIEGAVLDKGSEILFYCDPRRSFDFSINLDGEEVRIHTFKYGTLLNKYVRCVSQKIDLTKYLDNLQVALSLFLRRKAFVHFIRNHSEISINLIPPNQVLSYGPLISNPSLYKQIFQKLVTNPLRQRKHFLIEAFSNPGTIDIRLLNAFVHLEILDGGKTLSPDRVASVLKISRENADALVKMRNILIHNGLGVKEALEKTRLDLKSRQGGKKTAAVIEKVFESNSPQEYFYAALMDIFSKQLVRELGISEDAVQSRVPLLF</sequence>
<evidence type="ECO:0000313" key="2">
    <source>
        <dbReference type="Proteomes" id="UP000095185"/>
    </source>
</evidence>
<keyword evidence="2" id="KW-1185">Reference proteome</keyword>
<evidence type="ECO:0008006" key="3">
    <source>
        <dbReference type="Google" id="ProtNLM"/>
    </source>
</evidence>
<dbReference type="OrthoDB" id="9821720at2"/>
<reference evidence="1" key="1">
    <citation type="submission" date="2016-09" db="EMBL/GenBank/DDBJ databases">
        <title>Genome sequence of Chlorobaculum limnaeum.</title>
        <authorList>
            <person name="Liu Z."/>
            <person name="Tank M."/>
            <person name="Bryant D.A."/>
        </authorList>
    </citation>
    <scope>NUCLEOTIDE SEQUENCE [LARGE SCALE GENOMIC DNA]</scope>
    <source>
        <strain evidence="1">DSM 1677</strain>
    </source>
</reference>
<dbReference type="KEGG" id="clz:BIU88_03020"/>
<proteinExistence type="predicted"/>
<gene>
    <name evidence="1" type="ORF">BIU88_03020</name>
</gene>
<dbReference type="AlphaFoldDB" id="A0A1D8CWE6"/>
<organism evidence="1 2">
    <name type="scientific">Chlorobaculum limnaeum</name>
    <dbReference type="NCBI Taxonomy" id="274537"/>
    <lineage>
        <taxon>Bacteria</taxon>
        <taxon>Pseudomonadati</taxon>
        <taxon>Chlorobiota</taxon>
        <taxon>Chlorobiia</taxon>
        <taxon>Chlorobiales</taxon>
        <taxon>Chlorobiaceae</taxon>
        <taxon>Chlorobaculum</taxon>
    </lineage>
</organism>
<dbReference type="RefSeq" id="WP_069808930.1">
    <property type="nucleotide sequence ID" value="NZ_CP017305.1"/>
</dbReference>
<name>A0A1D8CWE6_CHLLM</name>
<protein>
    <recommendedName>
        <fullName evidence="3">ApeA N-terminal domain-containing protein</fullName>
    </recommendedName>
</protein>
<dbReference type="EMBL" id="CP017305">
    <property type="protein sequence ID" value="AOS83206.1"/>
    <property type="molecule type" value="Genomic_DNA"/>
</dbReference>
<dbReference type="Proteomes" id="UP000095185">
    <property type="component" value="Chromosome"/>
</dbReference>